<comment type="caution">
    <text evidence="1">The sequence shown here is derived from an EMBL/GenBank/DDBJ whole genome shotgun (WGS) entry which is preliminary data.</text>
</comment>
<sequence>MKKFSSVTEAFKWWLTEIYPKLSPEVKKGKLTTAWRDFTYNQGISEKRMKSILEEFGRIEVKTEVLFFPD</sequence>
<dbReference type="EMBL" id="CAJRAU010000008">
    <property type="protein sequence ID" value="CAG5073289.1"/>
    <property type="molecule type" value="Genomic_DNA"/>
</dbReference>
<organism evidence="1 2">
    <name type="scientific">Dyadobacter linearis</name>
    <dbReference type="NCBI Taxonomy" id="2823330"/>
    <lineage>
        <taxon>Bacteria</taxon>
        <taxon>Pseudomonadati</taxon>
        <taxon>Bacteroidota</taxon>
        <taxon>Cytophagia</taxon>
        <taxon>Cytophagales</taxon>
        <taxon>Spirosomataceae</taxon>
        <taxon>Dyadobacter</taxon>
    </lineage>
</organism>
<accession>A0ABM8UWM0</accession>
<gene>
    <name evidence="1" type="ORF">DYBT9623_04764</name>
</gene>
<dbReference type="RefSeq" id="WP_215236026.1">
    <property type="nucleotide sequence ID" value="NZ_CAJRAU010000008.1"/>
</dbReference>
<dbReference type="Proteomes" id="UP000679725">
    <property type="component" value="Unassembled WGS sequence"/>
</dbReference>
<protein>
    <submittedName>
        <fullName evidence="1">Uncharacterized protein</fullName>
    </submittedName>
</protein>
<name>A0ABM8UWM0_9BACT</name>
<evidence type="ECO:0000313" key="2">
    <source>
        <dbReference type="Proteomes" id="UP000679725"/>
    </source>
</evidence>
<proteinExistence type="predicted"/>
<reference evidence="1 2" key="1">
    <citation type="submission" date="2021-04" db="EMBL/GenBank/DDBJ databases">
        <authorList>
            <person name="Rodrigo-Torres L."/>
            <person name="Arahal R. D."/>
            <person name="Lucena T."/>
        </authorList>
    </citation>
    <scope>NUCLEOTIDE SEQUENCE [LARGE SCALE GENOMIC DNA]</scope>
    <source>
        <strain evidence="1 2">CECT 9623</strain>
    </source>
</reference>
<keyword evidence="2" id="KW-1185">Reference proteome</keyword>
<evidence type="ECO:0000313" key="1">
    <source>
        <dbReference type="EMBL" id="CAG5073289.1"/>
    </source>
</evidence>